<dbReference type="RefSeq" id="WP_145905042.1">
    <property type="nucleotide sequence ID" value="NZ_BAAAMZ010000045.1"/>
</dbReference>
<dbReference type="EMBL" id="VIWT01000001">
    <property type="protein sequence ID" value="TWF98643.1"/>
    <property type="molecule type" value="Genomic_DNA"/>
</dbReference>
<feature type="signal peptide" evidence="2">
    <location>
        <begin position="1"/>
        <end position="18"/>
    </location>
</feature>
<feature type="region of interest" description="Disordered" evidence="1">
    <location>
        <begin position="26"/>
        <end position="58"/>
    </location>
</feature>
<evidence type="ECO:0000313" key="4">
    <source>
        <dbReference type="Proteomes" id="UP000317940"/>
    </source>
</evidence>
<name>A0A561UH14_9ACTN</name>
<evidence type="ECO:0000313" key="3">
    <source>
        <dbReference type="EMBL" id="TWF98643.1"/>
    </source>
</evidence>
<evidence type="ECO:0000256" key="2">
    <source>
        <dbReference type="SAM" id="SignalP"/>
    </source>
</evidence>
<feature type="compositionally biased region" description="Pro residues" evidence="1">
    <location>
        <begin position="49"/>
        <end position="58"/>
    </location>
</feature>
<organism evidence="3 4">
    <name type="scientific">Kitasatospora viridis</name>
    <dbReference type="NCBI Taxonomy" id="281105"/>
    <lineage>
        <taxon>Bacteria</taxon>
        <taxon>Bacillati</taxon>
        <taxon>Actinomycetota</taxon>
        <taxon>Actinomycetes</taxon>
        <taxon>Kitasatosporales</taxon>
        <taxon>Streptomycetaceae</taxon>
        <taxon>Kitasatospora</taxon>
    </lineage>
</organism>
<feature type="compositionally biased region" description="Low complexity" evidence="1">
    <location>
        <begin position="32"/>
        <end position="48"/>
    </location>
</feature>
<protein>
    <submittedName>
        <fullName evidence="3">Uncharacterized protein</fullName>
    </submittedName>
</protein>
<dbReference type="OrthoDB" id="3870190at2"/>
<dbReference type="AlphaFoldDB" id="A0A561UH14"/>
<accession>A0A561UH14</accession>
<gene>
    <name evidence="3" type="ORF">FHX73_112464</name>
</gene>
<feature type="chain" id="PRO_5022128929" evidence="2">
    <location>
        <begin position="19"/>
        <end position="237"/>
    </location>
</feature>
<reference evidence="3 4" key="1">
    <citation type="submission" date="2019-06" db="EMBL/GenBank/DDBJ databases">
        <title>Sequencing the genomes of 1000 actinobacteria strains.</title>
        <authorList>
            <person name="Klenk H.-P."/>
        </authorList>
    </citation>
    <scope>NUCLEOTIDE SEQUENCE [LARGE SCALE GENOMIC DNA]</scope>
    <source>
        <strain evidence="3 4">DSM 44826</strain>
    </source>
</reference>
<comment type="caution">
    <text evidence="3">The sequence shown here is derived from an EMBL/GenBank/DDBJ whole genome shotgun (WGS) entry which is preliminary data.</text>
</comment>
<keyword evidence="4" id="KW-1185">Reference proteome</keyword>
<sequence>MAIGLAAFALLVVTAASATVTVAAGRPGGSGPTTVAAPPAPAGAADGPGPAPSPLPGITLPPPPGGSLHGTVNGSTHGGDLRYFLLPLPDGAEPYGAPDGSTMSTDDLAKDYSDAGGLASVLDSYGFQEAVTRRYRTADGKTDVRSRLMRFSSDGNAQAFLQGATFSNTTPVDVAGDGAARGFVTKPAQPGYTGHLIGVSSVGDVEYEVTVYVKGDPDPSLLTDVMKRQHDRLTSGG</sequence>
<evidence type="ECO:0000256" key="1">
    <source>
        <dbReference type="SAM" id="MobiDB-lite"/>
    </source>
</evidence>
<keyword evidence="2" id="KW-0732">Signal</keyword>
<proteinExistence type="predicted"/>
<dbReference type="Proteomes" id="UP000317940">
    <property type="component" value="Unassembled WGS sequence"/>
</dbReference>